<dbReference type="Pfam" id="PF03352">
    <property type="entry name" value="Adenine_glyco"/>
    <property type="match status" value="1"/>
</dbReference>
<evidence type="ECO:0000313" key="1">
    <source>
        <dbReference type="EMBL" id="KAF1301197.1"/>
    </source>
</evidence>
<dbReference type="InterPro" id="IPR005019">
    <property type="entry name" value="Adenine_glyco"/>
</dbReference>
<comment type="caution">
    <text evidence="1">The sequence shown here is derived from an EMBL/GenBank/DDBJ whole genome shotgun (WGS) entry which is preliminary data.</text>
</comment>
<dbReference type="PANTHER" id="PTHR30037">
    <property type="entry name" value="DNA-3-METHYLADENINE GLYCOSYLASE 1"/>
    <property type="match status" value="1"/>
</dbReference>
<keyword evidence="2" id="KW-1185">Reference proteome</keyword>
<dbReference type="EMBL" id="MAEL01000060">
    <property type="protein sequence ID" value="KAF1301197.1"/>
    <property type="molecule type" value="Genomic_DNA"/>
</dbReference>
<accession>A0ABQ6YVM1</accession>
<organism evidence="1 2">
    <name type="scientific">Candidatus Enterococcus willemsii</name>
    <dbReference type="NCBI Taxonomy" id="1857215"/>
    <lineage>
        <taxon>Bacteria</taxon>
        <taxon>Bacillati</taxon>
        <taxon>Bacillota</taxon>
        <taxon>Bacilli</taxon>
        <taxon>Lactobacillales</taxon>
        <taxon>Enterococcaceae</taxon>
        <taxon>Enterococcus</taxon>
    </lineage>
</organism>
<proteinExistence type="predicted"/>
<dbReference type="InterPro" id="IPR011257">
    <property type="entry name" value="DNA_glycosylase"/>
</dbReference>
<evidence type="ECO:0000313" key="2">
    <source>
        <dbReference type="Proteomes" id="UP000782705"/>
    </source>
</evidence>
<dbReference type="RefSeq" id="WP_161903353.1">
    <property type="nucleotide sequence ID" value="NZ_MAEL01000060.1"/>
</dbReference>
<gene>
    <name evidence="1" type="ORF">BAU17_13675</name>
</gene>
<dbReference type="InterPro" id="IPR052891">
    <property type="entry name" value="DNA-3mA_glycosylase"/>
</dbReference>
<name>A0ABQ6YVM1_9ENTE</name>
<dbReference type="Proteomes" id="UP000782705">
    <property type="component" value="Unassembled WGS sequence"/>
</dbReference>
<protein>
    <submittedName>
        <fullName evidence="1">DNA-3-methyladenine glycosylase</fullName>
    </submittedName>
</protein>
<dbReference type="Gene3D" id="1.10.340.30">
    <property type="entry name" value="Hypothetical protein, domain 2"/>
    <property type="match status" value="1"/>
</dbReference>
<sequence>MKRCDWAKSELDQTYHDNEWGKPLHDEEKLFEMLILESMQAGLSWSTILAKRESMREAFDQFNYRIIAEYDESKLLELMANPGVIRHRKKLEALVHNAQVYQQVQEKYGSFDAFIWEFVANQPIINHWEIISEVPASTPESDQLAKQLKKEGFKFLGTTSVYAFMQSIGMVNDHLMTCIFR</sequence>
<dbReference type="PANTHER" id="PTHR30037:SF4">
    <property type="entry name" value="DNA-3-METHYLADENINE GLYCOSYLASE I"/>
    <property type="match status" value="1"/>
</dbReference>
<dbReference type="SUPFAM" id="SSF48150">
    <property type="entry name" value="DNA-glycosylase"/>
    <property type="match status" value="1"/>
</dbReference>
<reference evidence="1 2" key="1">
    <citation type="submission" date="2016-06" db="EMBL/GenBank/DDBJ databases">
        <title>Four novel species of enterococci isolated from chicken manure.</title>
        <authorList>
            <person name="Van Tyne D."/>
        </authorList>
    </citation>
    <scope>NUCLEOTIDE SEQUENCE [LARGE SCALE GENOMIC DNA]</scope>
    <source>
        <strain evidence="1 2">CU12B</strain>
    </source>
</reference>